<feature type="transmembrane region" description="Helical" evidence="6">
    <location>
        <begin position="50"/>
        <end position="70"/>
    </location>
</feature>
<evidence type="ECO:0000256" key="6">
    <source>
        <dbReference type="SAM" id="Phobius"/>
    </source>
</evidence>
<keyword evidence="4 6" id="KW-1133">Transmembrane helix</keyword>
<evidence type="ECO:0000313" key="8">
    <source>
        <dbReference type="EMBL" id="MCD1296062.1"/>
    </source>
</evidence>
<feature type="transmembrane region" description="Helical" evidence="6">
    <location>
        <begin position="373"/>
        <end position="393"/>
    </location>
</feature>
<feature type="domain" description="Type II secretion system protein GspF" evidence="7">
    <location>
        <begin position="439"/>
        <end position="564"/>
    </location>
</feature>
<feature type="transmembrane region" description="Helical" evidence="6">
    <location>
        <begin position="405"/>
        <end position="422"/>
    </location>
</feature>
<sequence>MALSQFFSDRFAYRLFGGYARKNRQNFFDLEINLRKANISTPSDIYASRLIFLGSLAAAAVSLICLVFAARRIPDFYDGFSYLLPDSLKYSIIGALAGNSVLMLFIVLVASFAVSFMIFCYALAGYPKYIASARESEINLTLPHAVTFMYAMSKGGMNPLDVFRALCDHKDIYGEVAVEMESVVRSVELLGYDLITAIKVVSDRTPSEPLKNFFESMTSLMESGGDMTTFLHSRSEQYRVVASQEQKVLTDMLSMFAEIYVTAFIAGPLFLMTIMVIIGLISVTDIGQIQFLIYFLIPVGSILFIWFLSAMGLGDGRGRISIRKKKLNEYEDVNKRELLPSEDVAIRRAQFRYRVRKFLDNPISYITNDPYKVLYVSAPAGVLFVLVTGNGYLDLSYGSLSQLDDMLLIGFFIAVLPFVVFWEARNSRIKKIDTAIPEFLKRLAGVNESGLTLALAIKTLLKSNLGVLNVEIRKMCADIEWGADTRDALIRFERRINTASIRRMVTLIVRANESTGNIKDTLEIAAADASANLSRKEERFSNMLVYVSIIYISFFVFLYIIYTLVSVFLPILPGIPADSSTHMASMGFSFMDISGTGMLHLLFYHSVLIQGLFSGVMAGMMGEGNVASGLKHSLLMMATGYAVFMIFI</sequence>
<feature type="transmembrane region" description="Helical" evidence="6">
    <location>
        <begin position="544"/>
        <end position="573"/>
    </location>
</feature>
<evidence type="ECO:0000313" key="9">
    <source>
        <dbReference type="Proteomes" id="UP001320159"/>
    </source>
</evidence>
<keyword evidence="3 6" id="KW-0812">Transmembrane</keyword>
<comment type="caution">
    <text evidence="8">The sequence shown here is derived from an EMBL/GenBank/DDBJ whole genome shotgun (WGS) entry which is preliminary data.</text>
</comment>
<organism evidence="8 9">
    <name type="scientific">Methanooceanicella nereidis</name>
    <dbReference type="NCBI Taxonomy" id="2052831"/>
    <lineage>
        <taxon>Archaea</taxon>
        <taxon>Methanobacteriati</taxon>
        <taxon>Methanobacteriota</taxon>
        <taxon>Stenosarchaea group</taxon>
        <taxon>Methanomicrobia</taxon>
        <taxon>Methanocellales</taxon>
        <taxon>Methanocellaceae</taxon>
        <taxon>Methanooceanicella</taxon>
    </lineage>
</organism>
<comment type="subcellular location">
    <subcellularLocation>
        <location evidence="1">Cell membrane</location>
        <topology evidence="1">Multi-pass membrane protein</topology>
    </subcellularLocation>
</comment>
<dbReference type="GO" id="GO:0005886">
    <property type="term" value="C:plasma membrane"/>
    <property type="evidence" value="ECO:0007669"/>
    <property type="project" value="UniProtKB-SubCell"/>
</dbReference>
<dbReference type="InterPro" id="IPR018076">
    <property type="entry name" value="T2SS_GspF_dom"/>
</dbReference>
<gene>
    <name evidence="8" type="ORF">CUJ83_13745</name>
</gene>
<accession>A0AAP2RFE1</accession>
<name>A0AAP2RFE1_9EURY</name>
<evidence type="ECO:0000256" key="1">
    <source>
        <dbReference type="ARBA" id="ARBA00004651"/>
    </source>
</evidence>
<feature type="transmembrane region" description="Helical" evidence="6">
    <location>
        <begin position="289"/>
        <end position="314"/>
    </location>
</feature>
<dbReference type="InterPro" id="IPR042094">
    <property type="entry name" value="T2SS_GspF_sf"/>
</dbReference>
<proteinExistence type="predicted"/>
<evidence type="ECO:0000256" key="4">
    <source>
        <dbReference type="ARBA" id="ARBA00022989"/>
    </source>
</evidence>
<dbReference type="PANTHER" id="PTHR35402">
    <property type="entry name" value="INTEGRAL MEMBRANE PROTEIN-RELATED"/>
    <property type="match status" value="1"/>
</dbReference>
<dbReference type="EMBL" id="PGCK01000013">
    <property type="protein sequence ID" value="MCD1296062.1"/>
    <property type="molecule type" value="Genomic_DNA"/>
</dbReference>
<dbReference type="PANTHER" id="PTHR35402:SF1">
    <property type="entry name" value="TYPE II SECRETION SYSTEM PROTEIN GSPF DOMAIN-CONTAINING PROTEIN"/>
    <property type="match status" value="1"/>
</dbReference>
<evidence type="ECO:0000256" key="3">
    <source>
        <dbReference type="ARBA" id="ARBA00022692"/>
    </source>
</evidence>
<dbReference type="Gene3D" id="1.20.81.30">
    <property type="entry name" value="Type II secretion system (T2SS), domain F"/>
    <property type="match status" value="1"/>
</dbReference>
<feature type="transmembrane region" description="Helical" evidence="6">
    <location>
        <begin position="90"/>
        <end position="123"/>
    </location>
</feature>
<evidence type="ECO:0000256" key="2">
    <source>
        <dbReference type="ARBA" id="ARBA00022475"/>
    </source>
</evidence>
<dbReference type="InterPro" id="IPR056569">
    <property type="entry name" value="ArlJ-like"/>
</dbReference>
<reference evidence="8 9" key="1">
    <citation type="submission" date="2017-11" db="EMBL/GenBank/DDBJ databases">
        <title>Isolation and Characterization of Family Methanocellaceae Species from Potential Methane Hydrate Area Offshore Southwestern Taiwan.</title>
        <authorList>
            <person name="Zhang W.-L."/>
            <person name="Chen W.-C."/>
            <person name="Lai M.-C."/>
            <person name="Chen S.-C."/>
        </authorList>
    </citation>
    <scope>NUCLEOTIDE SEQUENCE [LARGE SCALE GENOMIC DNA]</scope>
    <source>
        <strain evidence="8 9">CWC-04</strain>
    </source>
</reference>
<feature type="transmembrane region" description="Helical" evidence="6">
    <location>
        <begin position="593"/>
        <end position="617"/>
    </location>
</feature>
<keyword evidence="5 6" id="KW-0472">Membrane</keyword>
<dbReference type="RefSeq" id="WP_230742925.1">
    <property type="nucleotide sequence ID" value="NZ_PGCK01000013.1"/>
</dbReference>
<dbReference type="Proteomes" id="UP001320159">
    <property type="component" value="Unassembled WGS sequence"/>
</dbReference>
<keyword evidence="9" id="KW-1185">Reference proteome</keyword>
<dbReference type="AlphaFoldDB" id="A0AAP2RFE1"/>
<feature type="transmembrane region" description="Helical" evidence="6">
    <location>
        <begin position="629"/>
        <end position="647"/>
    </location>
</feature>
<evidence type="ECO:0000259" key="7">
    <source>
        <dbReference type="Pfam" id="PF00482"/>
    </source>
</evidence>
<feature type="domain" description="Type II secretion system protein GspF" evidence="7">
    <location>
        <begin position="147"/>
        <end position="274"/>
    </location>
</feature>
<protein>
    <recommendedName>
        <fullName evidence="7">Type II secretion system protein GspF domain-containing protein</fullName>
    </recommendedName>
</protein>
<feature type="transmembrane region" description="Helical" evidence="6">
    <location>
        <begin position="259"/>
        <end position="283"/>
    </location>
</feature>
<keyword evidence="2" id="KW-1003">Cell membrane</keyword>
<evidence type="ECO:0000256" key="5">
    <source>
        <dbReference type="ARBA" id="ARBA00023136"/>
    </source>
</evidence>
<dbReference type="Pfam" id="PF00482">
    <property type="entry name" value="T2SSF"/>
    <property type="match status" value="2"/>
</dbReference>